<dbReference type="OrthoDB" id="4190732at2"/>
<dbReference type="InterPro" id="IPR013154">
    <property type="entry name" value="ADH-like_N"/>
</dbReference>
<dbReference type="Gene3D" id="3.40.50.720">
    <property type="entry name" value="NAD(P)-binding Rossmann-like Domain"/>
    <property type="match status" value="1"/>
</dbReference>
<dbReference type="GO" id="GO:0016491">
    <property type="term" value="F:oxidoreductase activity"/>
    <property type="evidence" value="ECO:0007669"/>
    <property type="project" value="InterPro"/>
</dbReference>
<dbReference type="PANTHER" id="PTHR43677">
    <property type="entry name" value="SHORT-CHAIN DEHYDROGENASE/REDUCTASE"/>
    <property type="match status" value="1"/>
</dbReference>
<comment type="caution">
    <text evidence="2">The sequence shown here is derived from an EMBL/GenBank/DDBJ whole genome shotgun (WGS) entry which is preliminary data.</text>
</comment>
<dbReference type="PANTHER" id="PTHR43677:SF4">
    <property type="entry name" value="QUINONE OXIDOREDUCTASE-LIKE PROTEIN 2"/>
    <property type="match status" value="1"/>
</dbReference>
<reference evidence="2 3" key="1">
    <citation type="submission" date="2018-04" db="EMBL/GenBank/DDBJ databases">
        <title>Genomic Encyclopedia of Type Strains, Phase IV (KMG-IV): sequencing the most valuable type-strain genomes for metagenomic binning, comparative biology and taxonomic classification.</title>
        <authorList>
            <person name="Goeker M."/>
        </authorList>
    </citation>
    <scope>NUCLEOTIDE SEQUENCE [LARGE SCALE GENOMIC DNA]</scope>
    <source>
        <strain evidence="2 3">DSM 10065</strain>
    </source>
</reference>
<dbReference type="EMBL" id="QEKO01000012">
    <property type="protein sequence ID" value="PVY60194.1"/>
    <property type="molecule type" value="Genomic_DNA"/>
</dbReference>
<dbReference type="Pfam" id="PF08240">
    <property type="entry name" value="ADH_N"/>
    <property type="match status" value="1"/>
</dbReference>
<sequence>MNTTASSVRDAEAYALVCREYGDPPDIMRQALRPPPSPGPDEVLIDVHCAAFNFTDHLLVQGRYQERPQTPFVPGLDAAGVVRSIGSNVSRFRPGDKVVSSGVVGAWSTRLAAPQHRLVPVPANVALADAVGSINSHLTAYHGLLDRARLQAGERVLVLGANGAVGKACVQIARHAGAQVYTVVRGSGDTFLLAHEGGGQSQSVPLGELKQGLRQLLGSRGADIVVDPIGDQFTEAAVRNLAWRGRLLVVGFAAGDIPHIPTNLLLLKGCGILGVYCGGLLLQETDAFTQQLEAMLNLMGAGVLAPSPQELVCANDFMQAWKLFSTAPRGTKIVLDFA</sequence>
<dbReference type="Pfam" id="PF00107">
    <property type="entry name" value="ADH_zinc_N"/>
    <property type="match status" value="1"/>
</dbReference>
<dbReference type="InterPro" id="IPR013149">
    <property type="entry name" value="ADH-like_C"/>
</dbReference>
<protein>
    <submittedName>
        <fullName evidence="2">NADPH:quinone reductase-like Zn-dependent oxidoreductase</fullName>
    </submittedName>
</protein>
<evidence type="ECO:0000259" key="1">
    <source>
        <dbReference type="SMART" id="SM00829"/>
    </source>
</evidence>
<dbReference type="InterPro" id="IPR036291">
    <property type="entry name" value="NAD(P)-bd_dom_sf"/>
</dbReference>
<dbReference type="InterPro" id="IPR020843">
    <property type="entry name" value="ER"/>
</dbReference>
<keyword evidence="3" id="KW-1185">Reference proteome</keyword>
<name>A0A2U1CH13_9BURK</name>
<dbReference type="InterPro" id="IPR051397">
    <property type="entry name" value="Zn-ADH-like_protein"/>
</dbReference>
<evidence type="ECO:0000313" key="3">
    <source>
        <dbReference type="Proteomes" id="UP000246145"/>
    </source>
</evidence>
<dbReference type="InterPro" id="IPR011032">
    <property type="entry name" value="GroES-like_sf"/>
</dbReference>
<proteinExistence type="predicted"/>
<dbReference type="RefSeq" id="WP_017524588.1">
    <property type="nucleotide sequence ID" value="NZ_JACCEX010000002.1"/>
</dbReference>
<evidence type="ECO:0000313" key="2">
    <source>
        <dbReference type="EMBL" id="PVY60194.1"/>
    </source>
</evidence>
<dbReference type="CDD" id="cd08241">
    <property type="entry name" value="QOR1"/>
    <property type="match status" value="1"/>
</dbReference>
<gene>
    <name evidence="2" type="ORF">C7440_3908</name>
</gene>
<dbReference type="STRING" id="1231391.GCA_000308195_02234"/>
<dbReference type="Gene3D" id="3.90.180.10">
    <property type="entry name" value="Medium-chain alcohol dehydrogenases, catalytic domain"/>
    <property type="match status" value="1"/>
</dbReference>
<dbReference type="SUPFAM" id="SSF50129">
    <property type="entry name" value="GroES-like"/>
    <property type="match status" value="1"/>
</dbReference>
<dbReference type="SUPFAM" id="SSF51735">
    <property type="entry name" value="NAD(P)-binding Rossmann-fold domains"/>
    <property type="match status" value="1"/>
</dbReference>
<dbReference type="Proteomes" id="UP000246145">
    <property type="component" value="Unassembled WGS sequence"/>
</dbReference>
<dbReference type="AlphaFoldDB" id="A0A2U1CH13"/>
<accession>A0A2U1CH13</accession>
<feature type="domain" description="Enoyl reductase (ER)" evidence="1">
    <location>
        <begin position="22"/>
        <end position="335"/>
    </location>
</feature>
<dbReference type="SMART" id="SM00829">
    <property type="entry name" value="PKS_ER"/>
    <property type="match status" value="1"/>
</dbReference>
<organism evidence="2 3">
    <name type="scientific">Pusillimonas noertemannii</name>
    <dbReference type="NCBI Taxonomy" id="305977"/>
    <lineage>
        <taxon>Bacteria</taxon>
        <taxon>Pseudomonadati</taxon>
        <taxon>Pseudomonadota</taxon>
        <taxon>Betaproteobacteria</taxon>
        <taxon>Burkholderiales</taxon>
        <taxon>Alcaligenaceae</taxon>
        <taxon>Pusillimonas</taxon>
    </lineage>
</organism>